<dbReference type="Pfam" id="PF07715">
    <property type="entry name" value="Plug"/>
    <property type="match status" value="1"/>
</dbReference>
<evidence type="ECO:0000313" key="10">
    <source>
        <dbReference type="EMBL" id="HIY69686.1"/>
    </source>
</evidence>
<reference evidence="10" key="1">
    <citation type="journal article" date="2021" name="PeerJ">
        <title>Extensive microbial diversity within the chicken gut microbiome revealed by metagenomics and culture.</title>
        <authorList>
            <person name="Gilroy R."/>
            <person name="Ravi A."/>
            <person name="Getino M."/>
            <person name="Pursley I."/>
            <person name="Horton D.L."/>
            <person name="Alikhan N.F."/>
            <person name="Baker D."/>
            <person name="Gharbi K."/>
            <person name="Hall N."/>
            <person name="Watson M."/>
            <person name="Adriaenssens E.M."/>
            <person name="Foster-Nyarko E."/>
            <person name="Jarju S."/>
            <person name="Secka A."/>
            <person name="Antonio M."/>
            <person name="Oren A."/>
            <person name="Chaudhuri R.R."/>
            <person name="La Ragione R."/>
            <person name="Hildebrand F."/>
            <person name="Pallen M.J."/>
        </authorList>
    </citation>
    <scope>NUCLEOTIDE SEQUENCE</scope>
    <source>
        <strain evidence="10">5134</strain>
    </source>
</reference>
<evidence type="ECO:0000256" key="1">
    <source>
        <dbReference type="ARBA" id="ARBA00004571"/>
    </source>
</evidence>
<dbReference type="AlphaFoldDB" id="A0A9D1Z533"/>
<evidence type="ECO:0000256" key="5">
    <source>
        <dbReference type="ARBA" id="ARBA00023136"/>
    </source>
</evidence>
<evidence type="ECO:0000256" key="2">
    <source>
        <dbReference type="ARBA" id="ARBA00022448"/>
    </source>
</evidence>
<dbReference type="InterPro" id="IPR012910">
    <property type="entry name" value="Plug_dom"/>
</dbReference>
<evidence type="ECO:0000256" key="7">
    <source>
        <dbReference type="PROSITE-ProRule" id="PRU01360"/>
    </source>
</evidence>
<gene>
    <name evidence="10" type="ORF">H9828_09745</name>
</gene>
<dbReference type="Gene3D" id="2.60.40.1120">
    <property type="entry name" value="Carboxypeptidase-like, regulatory domain"/>
    <property type="match status" value="1"/>
</dbReference>
<reference evidence="10" key="2">
    <citation type="submission" date="2021-04" db="EMBL/GenBank/DDBJ databases">
        <authorList>
            <person name="Gilroy R."/>
        </authorList>
    </citation>
    <scope>NUCLEOTIDE SEQUENCE</scope>
    <source>
        <strain evidence="10">5134</strain>
    </source>
</reference>
<dbReference type="InterPro" id="IPR037066">
    <property type="entry name" value="Plug_dom_sf"/>
</dbReference>
<evidence type="ECO:0000256" key="3">
    <source>
        <dbReference type="ARBA" id="ARBA00022452"/>
    </source>
</evidence>
<dbReference type="InterPro" id="IPR008969">
    <property type="entry name" value="CarboxyPept-like_regulatory"/>
</dbReference>
<keyword evidence="6 7" id="KW-0998">Cell outer membrane</keyword>
<evidence type="ECO:0000256" key="6">
    <source>
        <dbReference type="ARBA" id="ARBA00023237"/>
    </source>
</evidence>
<accession>A0A9D1Z533</accession>
<dbReference type="InterPro" id="IPR023997">
    <property type="entry name" value="TonB-dep_OMP_SusC/RagA_CS"/>
</dbReference>
<dbReference type="PROSITE" id="PS52016">
    <property type="entry name" value="TONB_DEPENDENT_REC_3"/>
    <property type="match status" value="1"/>
</dbReference>
<evidence type="ECO:0000313" key="11">
    <source>
        <dbReference type="Proteomes" id="UP000886844"/>
    </source>
</evidence>
<feature type="domain" description="TonB-dependent receptor plug" evidence="9">
    <location>
        <begin position="116"/>
        <end position="242"/>
    </location>
</feature>
<dbReference type="NCBIfam" id="TIGR04056">
    <property type="entry name" value="OMP_RagA_SusC"/>
    <property type="match status" value="1"/>
</dbReference>
<dbReference type="Proteomes" id="UP000886844">
    <property type="component" value="Unassembled WGS sequence"/>
</dbReference>
<keyword evidence="5 7" id="KW-0472">Membrane</keyword>
<sequence length="1105" mass="123003">MRKFLLLLIIINLSLSSAFAQVKVSGSVTDSEDGTPVIGATVTVKGTSSGTVTDTKGAFTISLPSTPGTIIVSFLGYQERVIAVSKGMTRVDVKLEKSTTAIDDVVVTGFKNAKKETFTGSSVKISADDIAIAGVTDVSRMLEGQVAGVSVQNVSSTFGSAPKVRIRGVTSLSGENKPLWVVDGVVLEDVVNISNDQLSSGDPTTLLGSSVAGINASDIETFDILKDAAATALYGARAMNGVVVITTKKGKQGAPRISYTGNFTIRTKPRYSNFDIMNSADQMAVYSEFERKGLLNQDIVNTSNSGVYGLMYNAIAAYDPETGFGLANTREARNAFLMQYAKANTDWFDILFTHNLLQEHSLSISTGTEKSRTYASIGFMNDAGWSIADNVSRYTLNFRNDYDISRKISVGFQAVASLRQQEAPGSYQRSIDVVSGEWSRDFDINPFSYALNTSRTVRPYDNDGNLEYVTMNYAPFNILKELQENKIQLNVMDAKLQGQFDYNIVKGLRFNFTGMLRYVKSDQLHRITEESNVAGAYRADGNSTIRERNRYLWTNPDDPNAEPVSVMEQGGFYNTTNNTMLNYEVRASFAYNKVWNNARTHELSILAGTQIKYLERDEETAIQAGYQYNMGGVVFNNPLFYRMMNDRQLDLFTATTYQDRFVAFYANADYAFDRKYSVSATVRYDGSNALGSNSSARWLPTWNFGAKWNLQNEPFLEDVEWLDVLSARLSYGLTASMPNASNAAAVYYSSQVYRPGWTENQISIDALANSELTWEKSYQFNAGFDLTLFDNRFNFSIDYFNRQGFDLIAYIKTSGIGGQTWKLANYADLDSHGVDITLGGTLIRTKNVTWTANFTFGYSENTIKNAKDKPSVYDLVKSEGGNKEGYPVNSLFSIPFTRLDPQTGIPLFINAEGEESQDVNMQGTETDFLKYEGSVDPKYTGGFNTSVRFKNFTFNAFFTYQAGNKIRLTPAYNAQYSDLDAMSNEFKNRFLMTGDNISPSISDWVHQSISLDQGYPYVNYNYSTARVVKGDFIRLKTISLNYDFSPAWVSKSRFFRTASLRLTVKDPWLIYADKALKGQDPEFFNTGGVAMPTTTQFTLSLNLGF</sequence>
<dbReference type="Gene3D" id="2.170.130.10">
    <property type="entry name" value="TonB-dependent receptor, plug domain"/>
    <property type="match status" value="1"/>
</dbReference>
<dbReference type="GO" id="GO:0009279">
    <property type="term" value="C:cell outer membrane"/>
    <property type="evidence" value="ECO:0007669"/>
    <property type="project" value="UniProtKB-SubCell"/>
</dbReference>
<dbReference type="EMBL" id="DXDA01000074">
    <property type="protein sequence ID" value="HIY69686.1"/>
    <property type="molecule type" value="Genomic_DNA"/>
</dbReference>
<name>A0A9D1Z533_9BACT</name>
<dbReference type="Gene3D" id="2.40.170.20">
    <property type="entry name" value="TonB-dependent receptor, beta-barrel domain"/>
    <property type="match status" value="1"/>
</dbReference>
<proteinExistence type="inferred from homology"/>
<comment type="subcellular location">
    <subcellularLocation>
        <location evidence="1 7">Cell outer membrane</location>
        <topology evidence="1 7">Multi-pass membrane protein</topology>
    </subcellularLocation>
</comment>
<dbReference type="InterPro" id="IPR023996">
    <property type="entry name" value="TonB-dep_OMP_SusC/RagA"/>
</dbReference>
<evidence type="ECO:0000256" key="8">
    <source>
        <dbReference type="SAM" id="SignalP"/>
    </source>
</evidence>
<dbReference type="SUPFAM" id="SSF49464">
    <property type="entry name" value="Carboxypeptidase regulatory domain-like"/>
    <property type="match status" value="1"/>
</dbReference>
<dbReference type="Pfam" id="PF13715">
    <property type="entry name" value="CarbopepD_reg_2"/>
    <property type="match status" value="1"/>
</dbReference>
<feature type="signal peptide" evidence="8">
    <location>
        <begin position="1"/>
        <end position="20"/>
    </location>
</feature>
<keyword evidence="8" id="KW-0732">Signal</keyword>
<dbReference type="InterPro" id="IPR039426">
    <property type="entry name" value="TonB-dep_rcpt-like"/>
</dbReference>
<comment type="similarity">
    <text evidence="7">Belongs to the TonB-dependent receptor family.</text>
</comment>
<protein>
    <submittedName>
        <fullName evidence="10">SusC/RagA family TonB-linked outer membrane protein</fullName>
    </submittedName>
</protein>
<dbReference type="NCBIfam" id="TIGR04057">
    <property type="entry name" value="SusC_RagA_signa"/>
    <property type="match status" value="1"/>
</dbReference>
<evidence type="ECO:0000259" key="9">
    <source>
        <dbReference type="Pfam" id="PF07715"/>
    </source>
</evidence>
<feature type="chain" id="PRO_5038736322" evidence="8">
    <location>
        <begin position="21"/>
        <end position="1105"/>
    </location>
</feature>
<keyword evidence="3 7" id="KW-1134">Transmembrane beta strand</keyword>
<evidence type="ECO:0000256" key="4">
    <source>
        <dbReference type="ARBA" id="ARBA00022692"/>
    </source>
</evidence>
<comment type="caution">
    <text evidence="10">The sequence shown here is derived from an EMBL/GenBank/DDBJ whole genome shotgun (WGS) entry which is preliminary data.</text>
</comment>
<keyword evidence="4 7" id="KW-0812">Transmembrane</keyword>
<organism evidence="10 11">
    <name type="scientific">Candidatus Alistipes intestinigallinarum</name>
    <dbReference type="NCBI Taxonomy" id="2838440"/>
    <lineage>
        <taxon>Bacteria</taxon>
        <taxon>Pseudomonadati</taxon>
        <taxon>Bacteroidota</taxon>
        <taxon>Bacteroidia</taxon>
        <taxon>Bacteroidales</taxon>
        <taxon>Rikenellaceae</taxon>
        <taxon>Alistipes</taxon>
    </lineage>
</organism>
<dbReference type="SUPFAM" id="SSF56935">
    <property type="entry name" value="Porins"/>
    <property type="match status" value="1"/>
</dbReference>
<keyword evidence="2 7" id="KW-0813">Transport</keyword>
<dbReference type="InterPro" id="IPR036942">
    <property type="entry name" value="Beta-barrel_TonB_sf"/>
</dbReference>